<dbReference type="RefSeq" id="WP_379598193.1">
    <property type="nucleotide sequence ID" value="NZ_JBHRTN010000018.1"/>
</dbReference>
<sequence>MPTQHKKQERTMGWKPSYDFDKEFSVEIDLDADTYIDYDVNVDASVDICIDPYVEGNTATFSLDVQAFGDDTYVDANAVAVTTDHMSSVAMTGLSVSD</sequence>
<proteinExistence type="predicted"/>
<organism evidence="1 2">
    <name type="scientific">Teichococcus globiformis</name>
    <dbReference type="NCBI Taxonomy" id="2307229"/>
    <lineage>
        <taxon>Bacteria</taxon>
        <taxon>Pseudomonadati</taxon>
        <taxon>Pseudomonadota</taxon>
        <taxon>Alphaproteobacteria</taxon>
        <taxon>Acetobacterales</taxon>
        <taxon>Roseomonadaceae</taxon>
        <taxon>Roseomonas</taxon>
    </lineage>
</organism>
<dbReference type="EMBL" id="JBHRTN010000018">
    <property type="protein sequence ID" value="MFC3126691.1"/>
    <property type="molecule type" value="Genomic_DNA"/>
</dbReference>
<dbReference type="Proteomes" id="UP001595593">
    <property type="component" value="Unassembled WGS sequence"/>
</dbReference>
<evidence type="ECO:0000313" key="2">
    <source>
        <dbReference type="Proteomes" id="UP001595593"/>
    </source>
</evidence>
<keyword evidence="2" id="KW-1185">Reference proteome</keyword>
<name>A0ABV7G4U3_9PROT</name>
<gene>
    <name evidence="1" type="ORF">ACFOD4_16630</name>
</gene>
<accession>A0ABV7G4U3</accession>
<reference evidence="2" key="1">
    <citation type="journal article" date="2019" name="Int. J. Syst. Evol. Microbiol.">
        <title>The Global Catalogue of Microorganisms (GCM) 10K type strain sequencing project: providing services to taxonomists for standard genome sequencing and annotation.</title>
        <authorList>
            <consortium name="The Broad Institute Genomics Platform"/>
            <consortium name="The Broad Institute Genome Sequencing Center for Infectious Disease"/>
            <person name="Wu L."/>
            <person name="Ma J."/>
        </authorList>
    </citation>
    <scope>NUCLEOTIDE SEQUENCE [LARGE SCALE GENOMIC DNA]</scope>
    <source>
        <strain evidence="2">KCTC 52094</strain>
    </source>
</reference>
<protein>
    <submittedName>
        <fullName evidence="1">Uncharacterized protein</fullName>
    </submittedName>
</protein>
<evidence type="ECO:0000313" key="1">
    <source>
        <dbReference type="EMBL" id="MFC3126691.1"/>
    </source>
</evidence>
<comment type="caution">
    <text evidence="1">The sequence shown here is derived from an EMBL/GenBank/DDBJ whole genome shotgun (WGS) entry which is preliminary data.</text>
</comment>